<dbReference type="SMART" id="SM00342">
    <property type="entry name" value="HTH_ARAC"/>
    <property type="match status" value="1"/>
</dbReference>
<dbReference type="Gene3D" id="1.10.10.60">
    <property type="entry name" value="Homeodomain-like"/>
    <property type="match status" value="1"/>
</dbReference>
<dbReference type="EMBL" id="BJUM01000020">
    <property type="protein sequence ID" value="GEK55457.1"/>
    <property type="molecule type" value="Genomic_DNA"/>
</dbReference>
<reference evidence="4 5" key="1">
    <citation type="submission" date="2019-07" db="EMBL/GenBank/DDBJ databases">
        <title>Whole genome shotgun sequence of Pseudoalteromonas espejiana NBRC 102222.</title>
        <authorList>
            <person name="Hosoyama A."/>
            <person name="Uohara A."/>
            <person name="Ohji S."/>
            <person name="Ichikawa N."/>
        </authorList>
    </citation>
    <scope>NUCLEOTIDE SEQUENCE [LARGE SCALE GENOMIC DNA]</scope>
    <source>
        <strain evidence="4 5">NBRC 102222</strain>
    </source>
</reference>
<evidence type="ECO:0000313" key="5">
    <source>
        <dbReference type="Proteomes" id="UP000321419"/>
    </source>
</evidence>
<keyword evidence="5" id="KW-1185">Reference proteome</keyword>
<dbReference type="InterPro" id="IPR052158">
    <property type="entry name" value="INH-QAR"/>
</dbReference>
<protein>
    <submittedName>
        <fullName evidence="4">Transcriptional regulator</fullName>
    </submittedName>
</protein>
<dbReference type="InterPro" id="IPR002818">
    <property type="entry name" value="DJ-1/PfpI"/>
</dbReference>
<dbReference type="SUPFAM" id="SSF52317">
    <property type="entry name" value="Class I glutamine amidotransferase-like"/>
    <property type="match status" value="1"/>
</dbReference>
<proteinExistence type="predicted"/>
<name>A0A510XY39_9GAMM</name>
<keyword evidence="2" id="KW-0804">Transcription</keyword>
<dbReference type="CDD" id="cd03137">
    <property type="entry name" value="GATase1_AraC_1"/>
    <property type="match status" value="1"/>
</dbReference>
<dbReference type="Pfam" id="PF12833">
    <property type="entry name" value="HTH_18"/>
    <property type="match status" value="1"/>
</dbReference>
<dbReference type="PANTHER" id="PTHR43130">
    <property type="entry name" value="ARAC-FAMILY TRANSCRIPTIONAL REGULATOR"/>
    <property type="match status" value="1"/>
</dbReference>
<gene>
    <name evidence="4" type="ORF">PES01_23020</name>
</gene>
<comment type="caution">
    <text evidence="4">The sequence shown here is derived from an EMBL/GenBank/DDBJ whole genome shotgun (WGS) entry which is preliminary data.</text>
</comment>
<feature type="domain" description="HTH araC/xylS-type" evidence="3">
    <location>
        <begin position="212"/>
        <end position="310"/>
    </location>
</feature>
<evidence type="ECO:0000313" key="4">
    <source>
        <dbReference type="EMBL" id="GEK55457.1"/>
    </source>
</evidence>
<dbReference type="GO" id="GO:0003700">
    <property type="term" value="F:DNA-binding transcription factor activity"/>
    <property type="evidence" value="ECO:0007669"/>
    <property type="project" value="InterPro"/>
</dbReference>
<accession>A0A510XY39</accession>
<keyword evidence="1" id="KW-0805">Transcription regulation</keyword>
<sequence>MIEVAVVAFEGISLFHLSVPLAIFRDAVSCEQKLFNVRVCSQTNEHIHSADGLSIAIHHDISIIKQADLIIVPSWLPNQVPSSQLQELLNEAKKDKKLIVGLCLGAYSLAYSGLLDNLRATTHWKYGDDFTKRFPLLTCDINPLYIVEDNIITSAGSAAAIDCCLHIVKHYYSAKVANQIARVMVSSPERSGGQNQYIENPTIKKPSDARIANLIDLVLENISDNYTLNGVANYCMMSVRSFSRNFKSANGISFNAWLIDARLNHSLELLESTSLSITEVSEKSGFSSEQIYRKHFYHKYGVAPKAWQIMFKSKSIS</sequence>
<dbReference type="InterPro" id="IPR009057">
    <property type="entry name" value="Homeodomain-like_sf"/>
</dbReference>
<organism evidence="4 5">
    <name type="scientific">Pseudoalteromonas espejiana</name>
    <dbReference type="NCBI Taxonomy" id="28107"/>
    <lineage>
        <taxon>Bacteria</taxon>
        <taxon>Pseudomonadati</taxon>
        <taxon>Pseudomonadota</taxon>
        <taxon>Gammaproteobacteria</taxon>
        <taxon>Alteromonadales</taxon>
        <taxon>Pseudoalteromonadaceae</taxon>
        <taxon>Pseudoalteromonas</taxon>
    </lineage>
</organism>
<dbReference type="GO" id="GO:0043565">
    <property type="term" value="F:sequence-specific DNA binding"/>
    <property type="evidence" value="ECO:0007669"/>
    <property type="project" value="InterPro"/>
</dbReference>
<evidence type="ECO:0000259" key="3">
    <source>
        <dbReference type="PROSITE" id="PS01124"/>
    </source>
</evidence>
<dbReference type="AlphaFoldDB" id="A0A510XY39"/>
<evidence type="ECO:0000256" key="1">
    <source>
        <dbReference type="ARBA" id="ARBA00023015"/>
    </source>
</evidence>
<dbReference type="Gene3D" id="3.40.50.880">
    <property type="match status" value="1"/>
</dbReference>
<dbReference type="InterPro" id="IPR029062">
    <property type="entry name" value="Class_I_gatase-like"/>
</dbReference>
<dbReference type="Proteomes" id="UP000321419">
    <property type="component" value="Unassembled WGS sequence"/>
</dbReference>
<dbReference type="PANTHER" id="PTHR43130:SF3">
    <property type="entry name" value="HTH-TYPE TRANSCRIPTIONAL REGULATOR RV1931C"/>
    <property type="match status" value="1"/>
</dbReference>
<dbReference type="OrthoDB" id="9803764at2"/>
<dbReference type="SUPFAM" id="SSF46689">
    <property type="entry name" value="Homeodomain-like"/>
    <property type="match status" value="2"/>
</dbReference>
<dbReference type="Pfam" id="PF01965">
    <property type="entry name" value="DJ-1_PfpI"/>
    <property type="match status" value="1"/>
</dbReference>
<evidence type="ECO:0000256" key="2">
    <source>
        <dbReference type="ARBA" id="ARBA00023163"/>
    </source>
</evidence>
<dbReference type="InterPro" id="IPR018060">
    <property type="entry name" value="HTH_AraC"/>
</dbReference>
<dbReference type="RefSeq" id="WP_089348080.1">
    <property type="nucleotide sequence ID" value="NZ_BJUM01000020.1"/>
</dbReference>
<dbReference type="PROSITE" id="PS01124">
    <property type="entry name" value="HTH_ARAC_FAMILY_2"/>
    <property type="match status" value="1"/>
</dbReference>